<feature type="chain" id="PRO_5046688326" description="Secreted protein" evidence="1">
    <location>
        <begin position="28"/>
        <end position="170"/>
    </location>
</feature>
<name>A0ABP3U4J8_9GAMM</name>
<evidence type="ECO:0000313" key="3">
    <source>
        <dbReference type="Proteomes" id="UP001501523"/>
    </source>
</evidence>
<evidence type="ECO:0000256" key="1">
    <source>
        <dbReference type="SAM" id="SignalP"/>
    </source>
</evidence>
<gene>
    <name evidence="2" type="ORF">GCM10009105_34690</name>
</gene>
<sequence length="170" mass="18002">MRKILPIIALVCVATLALSACNQGEQAQPQQAAEQKPVVAPMPTNPTDKNAWKQYLVGVVTANMQGVKSNHPYMYFVPGGDDDATKGERNNQLENVKNVVDRGVLPGNMMAFGGPDSKVTAQLIIDAFKDVQAGAFKDVAVLFIGATADADGVKQALATSGADVRFVEAK</sequence>
<dbReference type="EMBL" id="BAAAEU010000025">
    <property type="protein sequence ID" value="GAA0723048.1"/>
    <property type="molecule type" value="Genomic_DNA"/>
</dbReference>
<protein>
    <recommendedName>
        <fullName evidence="4">Secreted protein</fullName>
    </recommendedName>
</protein>
<evidence type="ECO:0000313" key="2">
    <source>
        <dbReference type="EMBL" id="GAA0723048.1"/>
    </source>
</evidence>
<dbReference type="Proteomes" id="UP001501523">
    <property type="component" value="Unassembled WGS sequence"/>
</dbReference>
<accession>A0ABP3U4J8</accession>
<evidence type="ECO:0008006" key="4">
    <source>
        <dbReference type="Google" id="ProtNLM"/>
    </source>
</evidence>
<feature type="signal peptide" evidence="1">
    <location>
        <begin position="1"/>
        <end position="27"/>
    </location>
</feature>
<dbReference type="PROSITE" id="PS51257">
    <property type="entry name" value="PROKAR_LIPOPROTEIN"/>
    <property type="match status" value="1"/>
</dbReference>
<reference evidence="3" key="1">
    <citation type="journal article" date="2019" name="Int. J. Syst. Evol. Microbiol.">
        <title>The Global Catalogue of Microorganisms (GCM) 10K type strain sequencing project: providing services to taxonomists for standard genome sequencing and annotation.</title>
        <authorList>
            <consortium name="The Broad Institute Genomics Platform"/>
            <consortium name="The Broad Institute Genome Sequencing Center for Infectious Disease"/>
            <person name="Wu L."/>
            <person name="Ma J."/>
        </authorList>
    </citation>
    <scope>NUCLEOTIDE SEQUENCE [LARGE SCALE GENOMIC DNA]</scope>
    <source>
        <strain evidence="3">JCM 15421</strain>
    </source>
</reference>
<keyword evidence="3" id="KW-1185">Reference proteome</keyword>
<proteinExistence type="predicted"/>
<keyword evidence="1" id="KW-0732">Signal</keyword>
<comment type="caution">
    <text evidence="2">The sequence shown here is derived from an EMBL/GenBank/DDBJ whole genome shotgun (WGS) entry which is preliminary data.</text>
</comment>
<dbReference type="RefSeq" id="WP_343793521.1">
    <property type="nucleotide sequence ID" value="NZ_BAAAEU010000025.1"/>
</dbReference>
<organism evidence="2 3">
    <name type="scientific">Dokdonella soli</name>
    <dbReference type="NCBI Taxonomy" id="529810"/>
    <lineage>
        <taxon>Bacteria</taxon>
        <taxon>Pseudomonadati</taxon>
        <taxon>Pseudomonadota</taxon>
        <taxon>Gammaproteobacteria</taxon>
        <taxon>Lysobacterales</taxon>
        <taxon>Rhodanobacteraceae</taxon>
        <taxon>Dokdonella</taxon>
    </lineage>
</organism>